<evidence type="ECO:0000313" key="8">
    <source>
        <dbReference type="Proteomes" id="UP001208570"/>
    </source>
</evidence>
<organism evidence="7 8">
    <name type="scientific">Paralvinella palmiformis</name>
    <dbReference type="NCBI Taxonomy" id="53620"/>
    <lineage>
        <taxon>Eukaryota</taxon>
        <taxon>Metazoa</taxon>
        <taxon>Spiralia</taxon>
        <taxon>Lophotrochozoa</taxon>
        <taxon>Annelida</taxon>
        <taxon>Polychaeta</taxon>
        <taxon>Sedentaria</taxon>
        <taxon>Canalipalpata</taxon>
        <taxon>Terebellida</taxon>
        <taxon>Terebelliformia</taxon>
        <taxon>Alvinellidae</taxon>
        <taxon>Paralvinella</taxon>
    </lineage>
</organism>
<evidence type="ECO:0000256" key="2">
    <source>
        <dbReference type="ARBA" id="ARBA00022990"/>
    </source>
</evidence>
<name>A0AAD9N3K4_9ANNE</name>
<gene>
    <name evidence="7" type="ORF">LSH36_275g06015</name>
</gene>
<feature type="domain" description="NAD(P)-binding" evidence="6">
    <location>
        <begin position="11"/>
        <end position="123"/>
    </location>
</feature>
<reference evidence="7" key="1">
    <citation type="journal article" date="2023" name="Mol. Biol. Evol.">
        <title>Third-Generation Sequencing Reveals the Adaptive Role of the Epigenome in Three Deep-Sea Polychaetes.</title>
        <authorList>
            <person name="Perez M."/>
            <person name="Aroh O."/>
            <person name="Sun Y."/>
            <person name="Lan Y."/>
            <person name="Juniper S.K."/>
            <person name="Young C.R."/>
            <person name="Angers B."/>
            <person name="Qian P.Y."/>
        </authorList>
    </citation>
    <scope>NUCLEOTIDE SEQUENCE</scope>
    <source>
        <strain evidence="7">P08H-3</strain>
    </source>
</reference>
<keyword evidence="1" id="KW-0521">NADP</keyword>
<accession>A0AAD9N3K4</accession>
<keyword evidence="3" id="KW-1015">Disulfide bond</keyword>
<keyword evidence="2" id="KW-0007">Acetylation</keyword>
<dbReference type="GO" id="GO:0003824">
    <property type="term" value="F:catalytic activity"/>
    <property type="evidence" value="ECO:0007669"/>
    <property type="project" value="UniProtKB-ARBA"/>
</dbReference>
<dbReference type="GO" id="GO:0051170">
    <property type="term" value="P:import into nucleus"/>
    <property type="evidence" value="ECO:0007669"/>
    <property type="project" value="TreeGrafter"/>
</dbReference>
<evidence type="ECO:0000256" key="3">
    <source>
        <dbReference type="ARBA" id="ARBA00023157"/>
    </source>
</evidence>
<evidence type="ECO:0000256" key="4">
    <source>
        <dbReference type="ARBA" id="ARBA00093483"/>
    </source>
</evidence>
<evidence type="ECO:0000259" key="6">
    <source>
        <dbReference type="Pfam" id="PF13460"/>
    </source>
</evidence>
<dbReference type="SUPFAM" id="SSF51735">
    <property type="entry name" value="NAD(P)-binding Rossmann-fold domains"/>
    <property type="match status" value="1"/>
</dbReference>
<comment type="caution">
    <text evidence="7">The sequence shown here is derived from an EMBL/GenBank/DDBJ whole genome shotgun (WGS) entry which is preliminary data.</text>
</comment>
<dbReference type="FunFam" id="3.40.50.720:FF:000271">
    <property type="entry name" value="oxidoreductase HTATIP2 isoform X1"/>
    <property type="match status" value="1"/>
</dbReference>
<dbReference type="Pfam" id="PF13460">
    <property type="entry name" value="NAD_binding_10"/>
    <property type="match status" value="1"/>
</dbReference>
<evidence type="ECO:0000256" key="1">
    <source>
        <dbReference type="ARBA" id="ARBA00022857"/>
    </source>
</evidence>
<comment type="subunit">
    <text evidence="4">Monomer. Forms homodimers during oxidative stress. Interacts (via N-terminus) with elongation factor EEF1A1 (via middle-region); the interaction is direct and competes with EEF1A1 binding to guanyl-nucleotide exchange factor EEF1B2, thereby inhibiting GDP for GTP exchange and reactivation of EEF1A1. Interacts with nuclear transport receptors XPO4, IPO5/RANBP5, IPO7, IPO9 and KPNB1 as well as GCN1L1/GCN1 and LRPPRC probably through their HEAT repeats. Binds NCOA5/CIA.</text>
</comment>
<evidence type="ECO:0000313" key="7">
    <source>
        <dbReference type="EMBL" id="KAK2154163.1"/>
    </source>
</evidence>
<dbReference type="InterPro" id="IPR036291">
    <property type="entry name" value="NAD(P)-bd_dom_sf"/>
</dbReference>
<protein>
    <recommendedName>
        <fullName evidence="5">Protein HTATIP2</fullName>
    </recommendedName>
</protein>
<dbReference type="InterPro" id="IPR016040">
    <property type="entry name" value="NAD(P)-bd_dom"/>
</dbReference>
<evidence type="ECO:0000256" key="5">
    <source>
        <dbReference type="ARBA" id="ARBA00093604"/>
    </source>
</evidence>
<proteinExistence type="predicted"/>
<dbReference type="Gene3D" id="3.40.50.720">
    <property type="entry name" value="NAD(P)-binding Rossmann-like Domain"/>
    <property type="match status" value="1"/>
</dbReference>
<dbReference type="AlphaFoldDB" id="A0AAD9N3K4"/>
<dbReference type="EMBL" id="JAODUP010000275">
    <property type="protein sequence ID" value="KAK2154163.1"/>
    <property type="molecule type" value="Genomic_DNA"/>
</dbReference>
<dbReference type="CDD" id="cd05250">
    <property type="entry name" value="CC3_like_SDR_a"/>
    <property type="match status" value="1"/>
</dbReference>
<dbReference type="PANTHER" id="PTHR14097">
    <property type="entry name" value="OXIDOREDUCTASE HTATIP2"/>
    <property type="match status" value="1"/>
</dbReference>
<dbReference type="PANTHER" id="PTHR14097:SF7">
    <property type="entry name" value="OXIDOREDUCTASE HTATIP2"/>
    <property type="match status" value="1"/>
</dbReference>
<keyword evidence="8" id="KW-1185">Reference proteome</keyword>
<dbReference type="Proteomes" id="UP001208570">
    <property type="component" value="Unassembled WGS sequence"/>
</dbReference>
<sequence>MNKSAFVVGYTGEVGKVLVEELIDSKIFSRVVLIGRREVKYEEDTHQKLEQKVIDFDDIESHSSVFSGLDVGYCCLGTTRGKSGKDGFYKVDHDYVVNSAKLAKSEGCKHFNLVSSQGANKDSSLLYPKTKGEVEEELKGMGFDRLSIYRPALLMCNRQESRWGEAAARFLMKPVQAAFPTWITVPTKTVAKAMITATVSPSNQSVEVFDNKAIHLLAGYSKSKKSKDDAEKK</sequence>
<dbReference type="GO" id="GO:0005737">
    <property type="term" value="C:cytoplasm"/>
    <property type="evidence" value="ECO:0007669"/>
    <property type="project" value="TreeGrafter"/>
</dbReference>